<protein>
    <recommendedName>
        <fullName evidence="3">Choline/carnitine acyltransferase domain-containing protein</fullName>
    </recommendedName>
</protein>
<dbReference type="VEuPathDB" id="VectorBase:LDEU008207"/>
<evidence type="ECO:0000256" key="2">
    <source>
        <dbReference type="PIRSR" id="PIRSR600542-1"/>
    </source>
</evidence>
<comment type="caution">
    <text evidence="4">The sequence shown here is derived from an EMBL/GenBank/DDBJ whole genome shotgun (WGS) entry which is preliminary data.</text>
</comment>
<dbReference type="EMBL" id="NCKV01005809">
    <property type="protein sequence ID" value="RWS23833.1"/>
    <property type="molecule type" value="Genomic_DNA"/>
</dbReference>
<dbReference type="OrthoDB" id="6497209at2759"/>
<dbReference type="Pfam" id="PF00755">
    <property type="entry name" value="Carn_acyltransf"/>
    <property type="match status" value="1"/>
</dbReference>
<dbReference type="PANTHER" id="PTHR22589:SF103">
    <property type="entry name" value="CARNITINE O-ACETYL-TRANSFERASE, ISOFORM A-RELATED"/>
    <property type="match status" value="1"/>
</dbReference>
<dbReference type="GO" id="GO:0019254">
    <property type="term" value="P:carnitine metabolic process, CoA-linked"/>
    <property type="evidence" value="ECO:0007669"/>
    <property type="project" value="TreeGrafter"/>
</dbReference>
<dbReference type="Gene3D" id="3.30.559.10">
    <property type="entry name" value="Chloramphenicol acetyltransferase-like domain"/>
    <property type="match status" value="1"/>
</dbReference>
<dbReference type="PANTHER" id="PTHR22589">
    <property type="entry name" value="CARNITINE O-ACYLTRANSFERASE"/>
    <property type="match status" value="1"/>
</dbReference>
<dbReference type="GO" id="GO:0004092">
    <property type="term" value="F:carnitine O-acetyltransferase activity"/>
    <property type="evidence" value="ECO:0007669"/>
    <property type="project" value="TreeGrafter"/>
</dbReference>
<name>A0A443S8I0_9ACAR</name>
<gene>
    <name evidence="4" type="ORF">B4U80_04622</name>
</gene>
<feature type="non-terminal residue" evidence="4">
    <location>
        <position position="1"/>
    </location>
</feature>
<dbReference type="GO" id="GO:0005777">
    <property type="term" value="C:peroxisome"/>
    <property type="evidence" value="ECO:0007669"/>
    <property type="project" value="TreeGrafter"/>
</dbReference>
<comment type="similarity">
    <text evidence="1">Belongs to the carnitine/choline acetyltransferase family.</text>
</comment>
<dbReference type="InterPro" id="IPR000542">
    <property type="entry name" value="Carn_acyl_trans"/>
</dbReference>
<keyword evidence="5" id="KW-1185">Reference proteome</keyword>
<dbReference type="InterPro" id="IPR039551">
    <property type="entry name" value="Cho/carn_acyl_trans"/>
</dbReference>
<dbReference type="STRING" id="299467.A0A443S8I0"/>
<reference evidence="4 5" key="1">
    <citation type="journal article" date="2018" name="Gigascience">
        <title>Genomes of trombidid mites reveal novel predicted allergens and laterally-transferred genes associated with secondary metabolism.</title>
        <authorList>
            <person name="Dong X."/>
            <person name="Chaisiri K."/>
            <person name="Xia D."/>
            <person name="Armstrong S.D."/>
            <person name="Fang Y."/>
            <person name="Donnelly M.J."/>
            <person name="Kadowaki T."/>
            <person name="McGarry J.W."/>
            <person name="Darby A.C."/>
            <person name="Makepeace B.L."/>
        </authorList>
    </citation>
    <scope>NUCLEOTIDE SEQUENCE [LARGE SCALE GENOMIC DNA]</scope>
    <source>
        <strain evidence="4">UoL-UT</strain>
    </source>
</reference>
<sequence length="348" mass="39317">TFNENYMANMGKQVLHGDLRNIGNRWFDKTVQLVIVTTNNGGKVLGTGICYEHTPAEAGTVASMLDFVFSSFRNPQKGSTQGNVDLKVKPLNFISQRNKDEIIRNTEEAIKHYEEFTGSLEVDVLDFKGYGKETIKNYRLSPDSWIQVAICFAFYRLHHCYGACYETSSMRSFAYGRTDVIKSVTPSLVNFCKEPSASTLRSAVENHKMLAKDVSTGYGIDRIFLAFSCIADEVKNGVWKWGDANTKLTKEDYDSLNQLLSDTIYKESRYYRLSTSQVGSKYADSFMCYGPLVKDGYGCCYNPTKNQIVFGLSAFRADIGNTDILKFKETLEDTLHTMNEIMLTQSKL</sequence>
<feature type="domain" description="Choline/carnitine acyltransferase" evidence="3">
    <location>
        <begin position="19"/>
        <end position="332"/>
    </location>
</feature>
<dbReference type="InterPro" id="IPR023213">
    <property type="entry name" value="CAT-like_dom_sf"/>
</dbReference>
<evidence type="ECO:0000259" key="3">
    <source>
        <dbReference type="Pfam" id="PF00755"/>
    </source>
</evidence>
<dbReference type="AlphaFoldDB" id="A0A443S8I0"/>
<dbReference type="Proteomes" id="UP000288716">
    <property type="component" value="Unassembled WGS sequence"/>
</dbReference>
<evidence type="ECO:0000313" key="4">
    <source>
        <dbReference type="EMBL" id="RWS23833.1"/>
    </source>
</evidence>
<proteinExistence type="inferred from homology"/>
<organism evidence="4 5">
    <name type="scientific">Leptotrombidium deliense</name>
    <dbReference type="NCBI Taxonomy" id="299467"/>
    <lineage>
        <taxon>Eukaryota</taxon>
        <taxon>Metazoa</taxon>
        <taxon>Ecdysozoa</taxon>
        <taxon>Arthropoda</taxon>
        <taxon>Chelicerata</taxon>
        <taxon>Arachnida</taxon>
        <taxon>Acari</taxon>
        <taxon>Acariformes</taxon>
        <taxon>Trombidiformes</taxon>
        <taxon>Prostigmata</taxon>
        <taxon>Anystina</taxon>
        <taxon>Parasitengona</taxon>
        <taxon>Trombiculoidea</taxon>
        <taxon>Trombiculidae</taxon>
        <taxon>Leptotrombidium</taxon>
    </lineage>
</organism>
<accession>A0A443S8I0</accession>
<evidence type="ECO:0000256" key="1">
    <source>
        <dbReference type="ARBA" id="ARBA00005232"/>
    </source>
</evidence>
<feature type="active site" description="Proton acceptor" evidence="2">
    <location>
        <position position="53"/>
    </location>
</feature>
<dbReference type="SUPFAM" id="SSF52777">
    <property type="entry name" value="CoA-dependent acyltransferases"/>
    <property type="match status" value="2"/>
</dbReference>
<evidence type="ECO:0000313" key="5">
    <source>
        <dbReference type="Proteomes" id="UP000288716"/>
    </source>
</evidence>